<reference evidence="1" key="1">
    <citation type="submission" date="2021-01" db="EMBL/GenBank/DDBJ databases">
        <authorList>
            <person name="Sun Q."/>
        </authorList>
    </citation>
    <scope>NUCLEOTIDE SEQUENCE</scope>
    <source>
        <strain evidence="1">YIM B02566</strain>
    </source>
</reference>
<gene>
    <name evidence="1" type="ORF">JHL16_23470</name>
</gene>
<dbReference type="EMBL" id="JAENHL010000008">
    <property type="protein sequence ID" value="MBK1869340.1"/>
    <property type="molecule type" value="Genomic_DNA"/>
</dbReference>
<evidence type="ECO:0000313" key="1">
    <source>
        <dbReference type="EMBL" id="MBK1869340.1"/>
    </source>
</evidence>
<evidence type="ECO:0000313" key="2">
    <source>
        <dbReference type="Proteomes" id="UP000616151"/>
    </source>
</evidence>
<name>A0ACC5R9N1_9HYPH</name>
<sequence>MRRIALLGLIVPLMLIEAQAAEKLKPPLPKPKPVSGEMVSPPAEPAEPEPAEVAPPTLGSAGNKKVPVPREKPSREQPSASENPFVPQTGAQPAEVAKPKEEAKPQEETKPEDEAKPAPGEEMAACREELAALGAKFTVPEMPAAEGQCKVVNPVQINAIATPVGMVNFPGEPTLNCVFAKQFTSWVADIAAPVVKAHTGEALTAISTGPGYECRNRNGDSTTKISEHAFGNAVDIASFNLPGKKNLPVSNVAKSQNAESRWLMALRISACGYFTTVLGPGSNEAHAEHYHFDLGIHGKSGNYRICE</sequence>
<dbReference type="Proteomes" id="UP000616151">
    <property type="component" value="Unassembled WGS sequence"/>
</dbReference>
<organism evidence="1 2">
    <name type="scientific">Taklimakanibacter albus</name>
    <dbReference type="NCBI Taxonomy" id="2800327"/>
    <lineage>
        <taxon>Bacteria</taxon>
        <taxon>Pseudomonadati</taxon>
        <taxon>Pseudomonadota</taxon>
        <taxon>Alphaproteobacteria</taxon>
        <taxon>Hyphomicrobiales</taxon>
        <taxon>Aestuariivirgaceae</taxon>
        <taxon>Taklimakanibacter</taxon>
    </lineage>
</organism>
<protein>
    <submittedName>
        <fullName evidence="1">Extensin family protein</fullName>
    </submittedName>
</protein>
<accession>A0ACC5R9N1</accession>
<proteinExistence type="predicted"/>
<comment type="caution">
    <text evidence="1">The sequence shown here is derived from an EMBL/GenBank/DDBJ whole genome shotgun (WGS) entry which is preliminary data.</text>
</comment>
<keyword evidence="2" id="KW-1185">Reference proteome</keyword>